<protein>
    <submittedName>
        <fullName evidence="1">Uncharacterized protein</fullName>
    </submittedName>
</protein>
<organism evidence="1 2">
    <name type="scientific">Pyramimonas orientalis virus 01B</name>
    <dbReference type="NCBI Taxonomy" id="3134525"/>
    <lineage>
        <taxon>Viruses</taxon>
        <taxon>Varidnaviria</taxon>
        <taxon>Bamfordvirae</taxon>
        <taxon>Nucleocytoviricota</taxon>
        <taxon>Megaviricetes</taxon>
        <taxon>Imitervirales</taxon>
        <taxon>Allomimiviridae</taxon>
        <taxon>Heliosvirus</taxon>
        <taxon>Heliosvirus raunefjordenense</taxon>
    </lineage>
</organism>
<keyword evidence="2" id="KW-1185">Reference proteome</keyword>
<gene>
    <name evidence="1" type="ORF">HWQ62_00065</name>
</gene>
<proteinExistence type="predicted"/>
<evidence type="ECO:0000313" key="1">
    <source>
        <dbReference type="EMBL" id="QOI90202.1"/>
    </source>
</evidence>
<accession>A0A7M3UNF1</accession>
<evidence type="ECO:0000313" key="2">
    <source>
        <dbReference type="Proteomes" id="UP001162120"/>
    </source>
</evidence>
<reference evidence="1" key="1">
    <citation type="submission" date="2020-06" db="EMBL/GenBank/DDBJ databases">
        <title>Lateral gene transfer of anion-conducting channel rhodopsins between green algae and giant viruses.</title>
        <authorList>
            <person name="Rozenberg A."/>
            <person name="Oppermann J."/>
            <person name="Wietek J."/>
            <person name="Fernandez Lahore R.G."/>
            <person name="Sandaa R.-A."/>
            <person name="Bratbak G."/>
            <person name="Hegemann P."/>
            <person name="Beja O."/>
        </authorList>
    </citation>
    <scope>NUCLEOTIDE SEQUENCE</scope>
    <source>
        <strain evidence="1">01B</strain>
    </source>
</reference>
<name>A0A7M3UNF1_9VIRU</name>
<sequence length="1907" mass="210146">MAFLQVKNNLGDIHNVCEAQNNLGLLNMAYQCKCNVDIKGGNIVVSSIRLNDANVDSNYVLVAKNNLGDVMWKEQVHQAWMDLTPGEIQLSTLCNDINFIKQDDINISISTYIEENRSNIINPDLTLESLFLNDLHITGSIGFDPDGVSPIDVPCVLTNNGSGCNVVMTPIEQTYTSDSMSNVCSAKAVSNLYNKVVGVESRLPEEGATYMTSSKNFDEVGIVPIVAVSNLGLNDNFYTQNLTLSNVSFFDSTRPPNIINTDYFMMRRGNDMVFWESILIADYTSRSEEYPPSATSVNNLYNNLTSNIDTKLSIDNVLSEIVEDYYSSEDDAVITNPYRAIFKERLETTGVKEVAFTSDWYDLLNRPTRLSGFSNKGEMDETLFIYARSNLADLTDAAVSRQNLGLHNVAHTGLFRDLLLPSSILQIVADNDAINIEGGIPFFIRNCNLSELNTTYAAAAARSNLGLGDMSTLHKSNVDITGGDITVTSCHVESSFKYEKVATSIEFAGTPGNNVYLKCKDSYGLGEWTYLPEAATISSTQGIVYITNDLKSSASNAAITAYAISNAFHNQSNLSNLVPLASHSSVGIVTTTNDYNLSEPKEHIVLSAIGSINLYNEIQSNIGTVTTLANTKVVAITSRNFTADNEFLTISDVSVGDDVIKEIGLNYPTVAGKDELYLCGDGTFRQVIPTTLTKGAASFSKNIVISGDDEAVLFTKGVGGADDEIRFQNDIYTQGNGIEINGANVITNTGVHGTDNTYILMNSFNVITTTGAYVGTTPGHIVGHSTDSGKFLQCTSENSFSFQEVDLSEFIGGVKGLVPSITDATGVTDTNRVDHYLNGLGQWIINTEVVDIDDILAKLEENAFVNTVSIQTSNIDIFQITNNSPTKSNSGDVIIGLIGGSEKQVISKSIDTNHYVWKDVIDVLISKSSNVIGLPNSLYLNKEGNFTLPPTSRNFTVDFSLNTSNITIEQRLDEVIPDGTQTSMITITDASVGGLRENYIHNKQDVIYWGGANRLYMTVDGITTNWNSLSLINATFEFGQNSKDVLTGAAMKQYIDWYVDDFTENNSSTSVFSDDKYFTTLALSNYVENLYINNTDRMFKDDFENVNNGVYEDKVILAGTLSNYINTQMVFDSELTLPANNSKLVRSLNVLNLLGDNRYDASYAFLDFENEDFKFATPKAVASYTSNYASDLRTHTGNYLGDFFSCNDFKFVTPKVVATYVSSNFVNSDEKFGINDVSSLVNNDVYKNRVVIANTLSNYINSTLDILDGTSLSHEPSMNKLVRPKNVINYLDTLRTTSGHMNDFNNDDDVKFTTPKALKTYVSSNFVNSDEKFGIDEESRVNNEDYKNRVVIANTLSNYINKTLDIVNGTSLSYEPSMNKLVRPKNVINYLDTLRTTSGDINDFNNDDDVKFTTPKVVKTYVTNEFTSKIRLTNTTGNFDTDDVRVVTGSAVANFLDTSFLRHENKLPIANVTDVIDEDPDLVDYVITSETLVKFMKLSRTVHDDDVVTAMTDNLKLITPKAVAEYAESTFLNLNKLYFNTGHQPVLNVYQNLNPDDDNKVFTVKAISNLLFNTTTGSTNGGLVQNEDTFFVNNRVMSSATMSNYIDNTYIPRTAVTSTASGGSLDMIPNLEGTLSNIYYHIYDVTSTALNLEGLEPYDAGSDPTNPTYLVDEATLSNVLTNSYQKINNVDGNLYSYNTSSPDEKDKNMIPTVGFMEQSVSNQIRTQLSTGAGINFDTLAVSQMTVEQEMFLPLANTGRDAVVADQMFMTIDSTGEVYFKRVDHIAGDGSNVNTFSQSLATGKSTITFNSNQVVCGAFNEDRNIYDTLTPPYNNTNDVNFVVGVGNGIDGDAEERMNGFEVHNTGEVFVRSNLILGENWRISFDTNTLCIEKYDSTTSSYIQKHIFK</sequence>
<dbReference type="EMBL" id="MT663534">
    <property type="protein sequence ID" value="QOI90202.1"/>
    <property type="molecule type" value="Genomic_DNA"/>
</dbReference>
<dbReference type="Proteomes" id="UP001162120">
    <property type="component" value="Segment"/>
</dbReference>